<dbReference type="Proteomes" id="UP000095283">
    <property type="component" value="Unplaced"/>
</dbReference>
<feature type="transmembrane region" description="Helical" evidence="1">
    <location>
        <begin position="87"/>
        <end position="111"/>
    </location>
</feature>
<protein>
    <submittedName>
        <fullName evidence="3">Aa_trans domain-containing protein</fullName>
    </submittedName>
</protein>
<evidence type="ECO:0000313" key="2">
    <source>
        <dbReference type="Proteomes" id="UP000095283"/>
    </source>
</evidence>
<feature type="transmembrane region" description="Helical" evidence="1">
    <location>
        <begin position="20"/>
        <end position="44"/>
    </location>
</feature>
<keyword evidence="2" id="KW-1185">Reference proteome</keyword>
<dbReference type="AlphaFoldDB" id="A0A1I7WQE3"/>
<evidence type="ECO:0000313" key="3">
    <source>
        <dbReference type="WBParaSite" id="Hba_07393"/>
    </source>
</evidence>
<sequence>MDDVAQCPHPNLFNEQVRAVASIQIIVTCVVSLGLQIIFIVVIGSIYMSSFIAFEILTISLTIHRFIYTLLPFVAPKLLSAAILKGFLTILFIFISIFFAIQITPVMGVLFCPVSMMRIYVDGPGQKILEW</sequence>
<organism evidence="2 3">
    <name type="scientific">Heterorhabditis bacteriophora</name>
    <name type="common">Entomopathogenic nematode worm</name>
    <dbReference type="NCBI Taxonomy" id="37862"/>
    <lineage>
        <taxon>Eukaryota</taxon>
        <taxon>Metazoa</taxon>
        <taxon>Ecdysozoa</taxon>
        <taxon>Nematoda</taxon>
        <taxon>Chromadorea</taxon>
        <taxon>Rhabditida</taxon>
        <taxon>Rhabditina</taxon>
        <taxon>Rhabditomorpha</taxon>
        <taxon>Strongyloidea</taxon>
        <taxon>Heterorhabditidae</taxon>
        <taxon>Heterorhabditis</taxon>
    </lineage>
</organism>
<feature type="transmembrane region" description="Helical" evidence="1">
    <location>
        <begin position="51"/>
        <end position="75"/>
    </location>
</feature>
<keyword evidence="1" id="KW-0472">Membrane</keyword>
<dbReference type="WBParaSite" id="Hba_07393">
    <property type="protein sequence ID" value="Hba_07393"/>
    <property type="gene ID" value="Hba_07393"/>
</dbReference>
<keyword evidence="1" id="KW-0812">Transmembrane</keyword>
<evidence type="ECO:0000256" key="1">
    <source>
        <dbReference type="SAM" id="Phobius"/>
    </source>
</evidence>
<accession>A0A1I7WQE3</accession>
<name>A0A1I7WQE3_HETBA</name>
<proteinExistence type="predicted"/>
<keyword evidence="1" id="KW-1133">Transmembrane helix</keyword>
<reference evidence="3" key="1">
    <citation type="submission" date="2016-11" db="UniProtKB">
        <authorList>
            <consortium name="WormBaseParasite"/>
        </authorList>
    </citation>
    <scope>IDENTIFICATION</scope>
</reference>